<proteinExistence type="predicted"/>
<dbReference type="EMBL" id="JBHSFA010000002">
    <property type="protein sequence ID" value="MFC4540996.1"/>
    <property type="molecule type" value="Genomic_DNA"/>
</dbReference>
<accession>A0ABD5PK90</accession>
<name>A0ABD5PK90_9EURY</name>
<reference evidence="2 3" key="1">
    <citation type="journal article" date="2019" name="Int. J. Syst. Evol. Microbiol.">
        <title>The Global Catalogue of Microorganisms (GCM) 10K type strain sequencing project: providing services to taxonomists for standard genome sequencing and annotation.</title>
        <authorList>
            <consortium name="The Broad Institute Genomics Platform"/>
            <consortium name="The Broad Institute Genome Sequencing Center for Infectious Disease"/>
            <person name="Wu L."/>
            <person name="Ma J."/>
        </authorList>
    </citation>
    <scope>NUCLEOTIDE SEQUENCE [LARGE SCALE GENOMIC DNA]</scope>
    <source>
        <strain evidence="2 3">WLHS5</strain>
    </source>
</reference>
<feature type="transmembrane region" description="Helical" evidence="1">
    <location>
        <begin position="58"/>
        <end position="82"/>
    </location>
</feature>
<organism evidence="2 3">
    <name type="scientific">Halosolutus amylolyticus</name>
    <dbReference type="NCBI Taxonomy" id="2932267"/>
    <lineage>
        <taxon>Archaea</taxon>
        <taxon>Methanobacteriati</taxon>
        <taxon>Methanobacteriota</taxon>
        <taxon>Stenosarchaea group</taxon>
        <taxon>Halobacteria</taxon>
        <taxon>Halobacteriales</taxon>
        <taxon>Natrialbaceae</taxon>
        <taxon>Halosolutus</taxon>
    </lineage>
</organism>
<sequence>MSVQREVETGGKSARRIAGVVTGVFSALVLLAAASYSVIVSVVNWVTVGFLAYPVSGVAPFVVISGAILTMPIVIPTVLVTVKILDDSSH</sequence>
<dbReference type="Proteomes" id="UP001595898">
    <property type="component" value="Unassembled WGS sequence"/>
</dbReference>
<dbReference type="RefSeq" id="WP_250139146.1">
    <property type="nucleotide sequence ID" value="NZ_JALIQP010000001.1"/>
</dbReference>
<protein>
    <submittedName>
        <fullName evidence="2">Uncharacterized protein</fullName>
    </submittedName>
</protein>
<dbReference type="AlphaFoldDB" id="A0ABD5PK90"/>
<evidence type="ECO:0000313" key="3">
    <source>
        <dbReference type="Proteomes" id="UP001595898"/>
    </source>
</evidence>
<keyword evidence="1" id="KW-0812">Transmembrane</keyword>
<keyword evidence="1" id="KW-1133">Transmembrane helix</keyword>
<evidence type="ECO:0000256" key="1">
    <source>
        <dbReference type="SAM" id="Phobius"/>
    </source>
</evidence>
<feature type="transmembrane region" description="Helical" evidence="1">
    <location>
        <begin position="20"/>
        <end position="46"/>
    </location>
</feature>
<keyword evidence="3" id="KW-1185">Reference proteome</keyword>
<gene>
    <name evidence="2" type="ORF">ACFO5R_03515</name>
</gene>
<comment type="caution">
    <text evidence="2">The sequence shown here is derived from an EMBL/GenBank/DDBJ whole genome shotgun (WGS) entry which is preliminary data.</text>
</comment>
<keyword evidence="1" id="KW-0472">Membrane</keyword>
<evidence type="ECO:0000313" key="2">
    <source>
        <dbReference type="EMBL" id="MFC4540996.1"/>
    </source>
</evidence>